<dbReference type="GO" id="GO:0043957">
    <property type="term" value="F:acryloyl-CoA reductase (NADPH) activity"/>
    <property type="evidence" value="ECO:0007669"/>
    <property type="project" value="TreeGrafter"/>
</dbReference>
<evidence type="ECO:0000313" key="1">
    <source>
        <dbReference type="EMBL" id="QEE21635.1"/>
    </source>
</evidence>
<proteinExistence type="predicted"/>
<sequence>MVFRALVTDRNAAGEIASSVQSVDESALPAGNVLVAVEWAGLNYKDGLALAGKGNIVRAFPHVAGIDFAGRVVESRNYRYHPGQSVILTGWRVGETRWGGYAERARVDAEWLVPMPRRLSARTSMMLGTAGLTAMLAINRLKEDGLTPARGDVLVTGASGGVGSIAVMLLARLGHRVVAVTGRPEQAEHLTRLGASEIIDRKQLLEASGKGLDTERWAAAIDPVGGEVLSQVLKKIRYGGAVASIGLAGGANFDGSVLPFILRNVTLFGIDSVMQPYEARVAAWERLSTLFVPGAYEPMVSEKHLEDLPREAAAILRGEVAGRIIVNPKAPRDNVVPLSTLSGA</sequence>
<dbReference type="SMART" id="SM00829">
    <property type="entry name" value="PKS_ER"/>
    <property type="match status" value="1"/>
</dbReference>
<dbReference type="PANTHER" id="PTHR43677">
    <property type="entry name" value="SHORT-CHAIN DEHYDROGENASE/REDUCTASE"/>
    <property type="match status" value="1"/>
</dbReference>
<organism evidence="1 2">
    <name type="scientific">Paradevosia tibetensis</name>
    <dbReference type="NCBI Taxonomy" id="1447062"/>
    <lineage>
        <taxon>Bacteria</taxon>
        <taxon>Pseudomonadati</taxon>
        <taxon>Pseudomonadota</taxon>
        <taxon>Alphaproteobacteria</taxon>
        <taxon>Hyphomicrobiales</taxon>
        <taxon>Devosiaceae</taxon>
        <taxon>Paradevosia</taxon>
    </lineage>
</organism>
<dbReference type="Pfam" id="PF00107">
    <property type="entry name" value="ADH_zinc_N"/>
    <property type="match status" value="1"/>
</dbReference>
<dbReference type="InterPro" id="IPR013154">
    <property type="entry name" value="ADH-like_N"/>
</dbReference>
<keyword evidence="2" id="KW-1185">Reference proteome</keyword>
<dbReference type="SUPFAM" id="SSF50129">
    <property type="entry name" value="GroES-like"/>
    <property type="match status" value="1"/>
</dbReference>
<dbReference type="InterPro" id="IPR036291">
    <property type="entry name" value="NAD(P)-bd_dom_sf"/>
</dbReference>
<dbReference type="InterPro" id="IPR011032">
    <property type="entry name" value="GroES-like_sf"/>
</dbReference>
<dbReference type="InterPro" id="IPR020843">
    <property type="entry name" value="ER"/>
</dbReference>
<dbReference type="KEGG" id="yti:FNA67_16215"/>
<dbReference type="InterPro" id="IPR013149">
    <property type="entry name" value="ADH-like_C"/>
</dbReference>
<dbReference type="CDD" id="cd08288">
    <property type="entry name" value="MDR_yhdh"/>
    <property type="match status" value="1"/>
</dbReference>
<dbReference type="NCBIfam" id="TIGR02823">
    <property type="entry name" value="oxido_YhdH"/>
    <property type="match status" value="1"/>
</dbReference>
<accession>A0A5B9DRT1</accession>
<dbReference type="InterPro" id="IPR051397">
    <property type="entry name" value="Zn-ADH-like_protein"/>
</dbReference>
<dbReference type="Proteomes" id="UP000321062">
    <property type="component" value="Chromosome"/>
</dbReference>
<dbReference type="Gene3D" id="3.90.180.10">
    <property type="entry name" value="Medium-chain alcohol dehydrogenases, catalytic domain"/>
    <property type="match status" value="1"/>
</dbReference>
<dbReference type="EMBL" id="CP041690">
    <property type="protein sequence ID" value="QEE21635.1"/>
    <property type="molecule type" value="Genomic_DNA"/>
</dbReference>
<gene>
    <name evidence="1" type="ORF">FNA67_16215</name>
</gene>
<dbReference type="InterPro" id="IPR014188">
    <property type="entry name" value="Acrylyl-CoA_reductase_AcuI"/>
</dbReference>
<dbReference type="Pfam" id="PF08240">
    <property type="entry name" value="ADH_N"/>
    <property type="match status" value="1"/>
</dbReference>
<name>A0A5B9DRT1_9HYPH</name>
<dbReference type="PANTHER" id="PTHR43677:SF1">
    <property type="entry name" value="ACRYLYL-COA REDUCTASE ACUI-RELATED"/>
    <property type="match status" value="1"/>
</dbReference>
<reference evidence="1 2" key="1">
    <citation type="journal article" date="2015" name="Int. J. Syst. Evol. Microbiol.">
        <title>Youhaiella tibetensis gen. nov., sp. nov., isolated from subsurface sediment.</title>
        <authorList>
            <person name="Wang Y.X."/>
            <person name="Huang F.Q."/>
            <person name="Nogi Y."/>
            <person name="Pang S.J."/>
            <person name="Wang P.K."/>
            <person name="Lv J."/>
        </authorList>
    </citation>
    <scope>NUCLEOTIDE SEQUENCE [LARGE SCALE GENOMIC DNA]</scope>
    <source>
        <strain evidence="2">fig4</strain>
    </source>
</reference>
<dbReference type="SUPFAM" id="SSF51735">
    <property type="entry name" value="NAD(P)-binding Rossmann-fold domains"/>
    <property type="match status" value="1"/>
</dbReference>
<dbReference type="Gene3D" id="3.40.50.720">
    <property type="entry name" value="NAD(P)-binding Rossmann-like Domain"/>
    <property type="match status" value="1"/>
</dbReference>
<evidence type="ECO:0000313" key="2">
    <source>
        <dbReference type="Proteomes" id="UP000321062"/>
    </source>
</evidence>
<protein>
    <submittedName>
        <fullName evidence="1">Oxidoreductase</fullName>
    </submittedName>
</protein>
<dbReference type="OrthoDB" id="9782155at2"/>
<dbReference type="AlphaFoldDB" id="A0A5B9DRT1"/>